<dbReference type="Proteomes" id="UP000298337">
    <property type="component" value="Unassembled WGS sequence"/>
</dbReference>
<dbReference type="CDD" id="cd01300">
    <property type="entry name" value="YtcJ_like"/>
    <property type="match status" value="1"/>
</dbReference>
<dbReference type="InterPro" id="IPR011059">
    <property type="entry name" value="Metal-dep_hydrolase_composite"/>
</dbReference>
<dbReference type="AlphaFoldDB" id="A0A4Z0P7U6"/>
<dbReference type="Gene3D" id="2.30.40.10">
    <property type="entry name" value="Urease, subunit C, domain 1"/>
    <property type="match status" value="1"/>
</dbReference>
<gene>
    <name evidence="2" type="ORF">EU556_11695</name>
</gene>
<dbReference type="PANTHER" id="PTHR22642:SF21">
    <property type="entry name" value="PERIPLASMIC PROTEIN"/>
    <property type="match status" value="1"/>
</dbReference>
<dbReference type="SUPFAM" id="SSF51338">
    <property type="entry name" value="Composite domain of metallo-dependent hydrolases"/>
    <property type="match status" value="1"/>
</dbReference>
<dbReference type="InterPro" id="IPR013108">
    <property type="entry name" value="Amidohydro_3"/>
</dbReference>
<evidence type="ECO:0000313" key="3">
    <source>
        <dbReference type="Proteomes" id="UP000298337"/>
    </source>
</evidence>
<dbReference type="Gene3D" id="3.10.310.70">
    <property type="match status" value="1"/>
</dbReference>
<dbReference type="RefSeq" id="WP_135434281.1">
    <property type="nucleotide sequence ID" value="NZ_SRLA01000002.1"/>
</dbReference>
<dbReference type="PANTHER" id="PTHR22642">
    <property type="entry name" value="IMIDAZOLONEPROPIONASE"/>
    <property type="match status" value="1"/>
</dbReference>
<accession>A0A4Z0P7U6</accession>
<dbReference type="Gene3D" id="3.20.20.140">
    <property type="entry name" value="Metal-dependent hydrolases"/>
    <property type="match status" value="1"/>
</dbReference>
<proteinExistence type="predicted"/>
<reference evidence="2 3" key="1">
    <citation type="submission" date="2019-04" db="EMBL/GenBank/DDBJ databases">
        <authorList>
            <person name="Feng G."/>
            <person name="Zhang J."/>
            <person name="Zhu H."/>
        </authorList>
    </citation>
    <scope>NUCLEOTIDE SEQUENCE [LARGE SCALE GENOMIC DNA]</scope>
    <source>
        <strain evidence="2 3">92R-1</strain>
    </source>
</reference>
<evidence type="ECO:0000313" key="2">
    <source>
        <dbReference type="EMBL" id="TGE08371.1"/>
    </source>
</evidence>
<dbReference type="GO" id="GO:0016810">
    <property type="term" value="F:hydrolase activity, acting on carbon-nitrogen (but not peptide) bonds"/>
    <property type="evidence" value="ECO:0007669"/>
    <property type="project" value="InterPro"/>
</dbReference>
<dbReference type="InterPro" id="IPR033932">
    <property type="entry name" value="YtcJ-like"/>
</dbReference>
<protein>
    <submittedName>
        <fullName evidence="2">Amidohydrolase</fullName>
    </submittedName>
</protein>
<name>A0A4Z0P7U6_9BACT</name>
<dbReference type="InterPro" id="IPR032466">
    <property type="entry name" value="Metal_Hydrolase"/>
</dbReference>
<evidence type="ECO:0000259" key="1">
    <source>
        <dbReference type="Pfam" id="PF07969"/>
    </source>
</evidence>
<dbReference type="Pfam" id="PF07969">
    <property type="entry name" value="Amidohydro_3"/>
    <property type="match status" value="1"/>
</dbReference>
<sequence>MSAQLILYNGRIHTVDAQQPAATAVAITDGRFVAVGDDAAIMQLAGADTVQVDLQGKRTIPGLNDSHIHLIRGGLNYNLELRWDGVPSLADAMRLLAAQVARTPSPQWVRVVGGWTEQQFAEKRMPTLDELNAVAPDTPVFILHLYDRALLNRAALRAVGYTRDTPAPPGGQIEKDSRGEPTGLLLATPNAMILYATLAKGPKLSHEYQLNSSRHFMRELNRFGITSVIDAGGGFQNFPDDYAVINELHAQQQLTVRIAYNLFTQRPKQEYEDFDAWTQSVTLYQGDDMYRHNGAGEMLVFSAADFEDFLQPRPDLPDTMDAELERVVRLLVERRWPFRLHATYDESITRFLNVFEKVNRDIPFNGLPWLFDHAETISERNIDRVKALGGGIAVQSRMAFQGEYFVDRYGTEAAQHTPPIQRMLAAGVPVGAGTDATRVSSYNPWVALYWLTAGRTVGGLALYPEQNRLSRETALELYTRGSAWFSNEQEQKGSIKVGQLADLTVLDQDYFSVEEEAIKQIEAEMTIVGGRIVYARGSFSGHSPEPLPILPDWSPTALSNGYYPANPAYRVTANRPAAADSPEARLAQQQLLLAVHQCIGSCGVHGHQHEKARLSNVPVTNYQGFWGALGCSCFAF</sequence>
<dbReference type="OrthoDB" id="9767366at2"/>
<organism evidence="2 3">
    <name type="scientific">Hymenobacter fodinae</name>
    <dbReference type="NCBI Taxonomy" id="2510796"/>
    <lineage>
        <taxon>Bacteria</taxon>
        <taxon>Pseudomonadati</taxon>
        <taxon>Bacteroidota</taxon>
        <taxon>Cytophagia</taxon>
        <taxon>Cytophagales</taxon>
        <taxon>Hymenobacteraceae</taxon>
        <taxon>Hymenobacter</taxon>
    </lineage>
</organism>
<keyword evidence="2" id="KW-0378">Hydrolase</keyword>
<feature type="domain" description="Amidohydrolase 3" evidence="1">
    <location>
        <begin position="52"/>
        <end position="534"/>
    </location>
</feature>
<dbReference type="SUPFAM" id="SSF51556">
    <property type="entry name" value="Metallo-dependent hydrolases"/>
    <property type="match status" value="1"/>
</dbReference>
<dbReference type="EMBL" id="SRLA01000002">
    <property type="protein sequence ID" value="TGE08371.1"/>
    <property type="molecule type" value="Genomic_DNA"/>
</dbReference>
<keyword evidence="3" id="KW-1185">Reference proteome</keyword>
<comment type="caution">
    <text evidence="2">The sequence shown here is derived from an EMBL/GenBank/DDBJ whole genome shotgun (WGS) entry which is preliminary data.</text>
</comment>